<dbReference type="InterPro" id="IPR039754">
    <property type="entry name" value="Esf1"/>
</dbReference>
<feature type="compositionally biased region" description="Basic residues" evidence="3">
    <location>
        <begin position="20"/>
        <end position="32"/>
    </location>
</feature>
<feature type="non-terminal residue" evidence="5">
    <location>
        <position position="1"/>
    </location>
</feature>
<name>B4R2N6_DROSI</name>
<keyword evidence="6" id="KW-1185">Reference proteome</keyword>
<dbReference type="Pfam" id="PF08159">
    <property type="entry name" value="NUC153"/>
    <property type="match status" value="1"/>
</dbReference>
<dbReference type="GO" id="GO:0005730">
    <property type="term" value="C:nucleolus"/>
    <property type="evidence" value="ECO:0007669"/>
    <property type="project" value="UniProtKB-SubCell"/>
</dbReference>
<gene>
    <name evidence="5" type="primary">Dsim\GD16551</name>
    <name evidence="5" type="ORF">Dsim_GD16551</name>
</gene>
<dbReference type="Proteomes" id="UP000000304">
    <property type="component" value="Chromosome X"/>
</dbReference>
<evidence type="ECO:0000256" key="2">
    <source>
        <dbReference type="ARBA" id="ARBA00023242"/>
    </source>
</evidence>
<dbReference type="EMBL" id="CM000366">
    <property type="protein sequence ID" value="EDX16836.1"/>
    <property type="molecule type" value="Genomic_DNA"/>
</dbReference>
<dbReference type="GO" id="GO:0003723">
    <property type="term" value="F:RNA binding"/>
    <property type="evidence" value="ECO:0007669"/>
    <property type="project" value="TreeGrafter"/>
</dbReference>
<dbReference type="GO" id="GO:0006364">
    <property type="term" value="P:rRNA processing"/>
    <property type="evidence" value="ECO:0007669"/>
    <property type="project" value="InterPro"/>
</dbReference>
<sequence>KQHFTLTKILKKQEQEANGSKRKRRQKLKKSRNQPQNAEKRDDDFQVNLNDNRFKAVYKSHEYNIDPTHSHYKPTKGMQHMIGEKLKRRKEQAEGGAANGDADGDEQVAPKRSKQQLEQNALVKSLKRKIQMQQQGQKL</sequence>
<protein>
    <submittedName>
        <fullName evidence="5">GD16551</fullName>
    </submittedName>
</protein>
<dbReference type="PANTHER" id="PTHR12202:SF0">
    <property type="entry name" value="ESF1 HOMOLOG"/>
    <property type="match status" value="1"/>
</dbReference>
<keyword evidence="2" id="KW-0539">Nucleus</keyword>
<dbReference type="AlphaFoldDB" id="B4R2N6"/>
<comment type="subcellular location">
    <subcellularLocation>
        <location evidence="1">Nucleus</location>
        <location evidence="1">Nucleolus</location>
    </subcellularLocation>
</comment>
<feature type="region of interest" description="Disordered" evidence="3">
    <location>
        <begin position="83"/>
        <end position="118"/>
    </location>
</feature>
<evidence type="ECO:0000259" key="4">
    <source>
        <dbReference type="Pfam" id="PF08159"/>
    </source>
</evidence>
<dbReference type="InterPro" id="IPR012580">
    <property type="entry name" value="NUC153"/>
</dbReference>
<organism evidence="5 6">
    <name type="scientific">Drosophila simulans</name>
    <name type="common">Fruit fly</name>
    <dbReference type="NCBI Taxonomy" id="7240"/>
    <lineage>
        <taxon>Eukaryota</taxon>
        <taxon>Metazoa</taxon>
        <taxon>Ecdysozoa</taxon>
        <taxon>Arthropoda</taxon>
        <taxon>Hexapoda</taxon>
        <taxon>Insecta</taxon>
        <taxon>Pterygota</taxon>
        <taxon>Neoptera</taxon>
        <taxon>Endopterygota</taxon>
        <taxon>Diptera</taxon>
        <taxon>Brachycera</taxon>
        <taxon>Muscomorpha</taxon>
        <taxon>Ephydroidea</taxon>
        <taxon>Drosophilidae</taxon>
        <taxon>Drosophila</taxon>
        <taxon>Sophophora</taxon>
    </lineage>
</organism>
<dbReference type="HOGENOM" id="CLU_1850130_0_0_1"/>
<dbReference type="OrthoDB" id="431825at2759"/>
<accession>B4R2N6</accession>
<feature type="region of interest" description="Disordered" evidence="3">
    <location>
        <begin position="1"/>
        <end position="48"/>
    </location>
</feature>
<evidence type="ECO:0000313" key="5">
    <source>
        <dbReference type="EMBL" id="EDX16836.1"/>
    </source>
</evidence>
<feature type="domain" description="NUC153" evidence="4">
    <location>
        <begin position="51"/>
        <end position="79"/>
    </location>
</feature>
<evidence type="ECO:0000256" key="3">
    <source>
        <dbReference type="SAM" id="MobiDB-lite"/>
    </source>
</evidence>
<reference evidence="5 6" key="1">
    <citation type="journal article" date="2007" name="Nature">
        <title>Evolution of genes and genomes on the Drosophila phylogeny.</title>
        <authorList>
            <consortium name="Drosophila 12 Genomes Consortium"/>
            <person name="Clark A.G."/>
            <person name="Eisen M.B."/>
            <person name="Smith D.R."/>
            <person name="Bergman C.M."/>
            <person name="Oliver B."/>
            <person name="Markow T.A."/>
            <person name="Kaufman T.C."/>
            <person name="Kellis M."/>
            <person name="Gelbart W."/>
            <person name="Iyer V.N."/>
            <person name="Pollard D.A."/>
            <person name="Sackton T.B."/>
            <person name="Larracuente A.M."/>
            <person name="Singh N.D."/>
            <person name="Abad J.P."/>
            <person name="Abt D.N."/>
            <person name="Adryan B."/>
            <person name="Aguade M."/>
            <person name="Akashi H."/>
            <person name="Anderson W.W."/>
            <person name="Aquadro C.F."/>
            <person name="Ardell D.H."/>
            <person name="Arguello R."/>
            <person name="Artieri C.G."/>
            <person name="Barbash D.A."/>
            <person name="Barker D."/>
            <person name="Barsanti P."/>
            <person name="Batterham P."/>
            <person name="Batzoglou S."/>
            <person name="Begun D."/>
            <person name="Bhutkar A."/>
            <person name="Blanco E."/>
            <person name="Bosak S.A."/>
            <person name="Bradley R.K."/>
            <person name="Brand A.D."/>
            <person name="Brent M.R."/>
            <person name="Brooks A.N."/>
            <person name="Brown R.H."/>
            <person name="Butlin R.K."/>
            <person name="Caggese C."/>
            <person name="Calvi B.R."/>
            <person name="Bernardo de Carvalho A."/>
            <person name="Caspi A."/>
            <person name="Castrezana S."/>
            <person name="Celniker S.E."/>
            <person name="Chang J.L."/>
            <person name="Chapple C."/>
            <person name="Chatterji S."/>
            <person name="Chinwalla A."/>
            <person name="Civetta A."/>
            <person name="Clifton S.W."/>
            <person name="Comeron J.M."/>
            <person name="Costello J.C."/>
            <person name="Coyne J.A."/>
            <person name="Daub J."/>
            <person name="David R.G."/>
            <person name="Delcher A.L."/>
            <person name="Delehaunty K."/>
            <person name="Do C.B."/>
            <person name="Ebling H."/>
            <person name="Edwards K."/>
            <person name="Eickbush T."/>
            <person name="Evans J.D."/>
            <person name="Filipski A."/>
            <person name="Findeiss S."/>
            <person name="Freyhult E."/>
            <person name="Fulton L."/>
            <person name="Fulton R."/>
            <person name="Garcia A.C."/>
            <person name="Gardiner A."/>
            <person name="Garfield D.A."/>
            <person name="Garvin B.E."/>
            <person name="Gibson G."/>
            <person name="Gilbert D."/>
            <person name="Gnerre S."/>
            <person name="Godfrey J."/>
            <person name="Good R."/>
            <person name="Gotea V."/>
            <person name="Gravely B."/>
            <person name="Greenberg A.J."/>
            <person name="Griffiths-Jones S."/>
            <person name="Gross S."/>
            <person name="Guigo R."/>
            <person name="Gustafson E.A."/>
            <person name="Haerty W."/>
            <person name="Hahn M.W."/>
            <person name="Halligan D.L."/>
            <person name="Halpern A.L."/>
            <person name="Halter G.M."/>
            <person name="Han M.V."/>
            <person name="Heger A."/>
            <person name="Hillier L."/>
            <person name="Hinrichs A.S."/>
            <person name="Holmes I."/>
            <person name="Hoskins R.A."/>
            <person name="Hubisz M.J."/>
            <person name="Hultmark D."/>
            <person name="Huntley M.A."/>
            <person name="Jaffe D.B."/>
            <person name="Jagadeeshan S."/>
            <person name="Jeck W.R."/>
            <person name="Johnson J."/>
            <person name="Jones C.D."/>
            <person name="Jordan W.C."/>
            <person name="Karpen G.H."/>
            <person name="Kataoka E."/>
            <person name="Keightley P.D."/>
            <person name="Kheradpour P."/>
            <person name="Kirkness E.F."/>
            <person name="Koerich L.B."/>
            <person name="Kristiansen K."/>
            <person name="Kudrna D."/>
            <person name="Kulathinal R.J."/>
            <person name="Kumar S."/>
            <person name="Kwok R."/>
            <person name="Lander E."/>
            <person name="Langley C.H."/>
            <person name="Lapoint R."/>
            <person name="Lazzaro B.P."/>
            <person name="Lee S.J."/>
            <person name="Levesque L."/>
            <person name="Li R."/>
            <person name="Lin C.F."/>
            <person name="Lin M.F."/>
            <person name="Lindblad-Toh K."/>
            <person name="Llopart A."/>
            <person name="Long M."/>
            <person name="Low L."/>
            <person name="Lozovsky E."/>
            <person name="Lu J."/>
            <person name="Luo M."/>
            <person name="Machado C.A."/>
            <person name="Makalowski W."/>
            <person name="Marzo M."/>
            <person name="Matsuda M."/>
            <person name="Matzkin L."/>
            <person name="McAllister B."/>
            <person name="McBride C.S."/>
            <person name="McKernan B."/>
            <person name="McKernan K."/>
            <person name="Mendez-Lago M."/>
            <person name="Minx P."/>
            <person name="Mollenhauer M.U."/>
            <person name="Montooth K."/>
            <person name="Mount S.M."/>
            <person name="Mu X."/>
            <person name="Myers E."/>
            <person name="Negre B."/>
            <person name="Newfeld S."/>
            <person name="Nielsen R."/>
            <person name="Noor M.A."/>
            <person name="O'Grady P."/>
            <person name="Pachter L."/>
            <person name="Papaceit M."/>
            <person name="Parisi M.J."/>
            <person name="Parisi M."/>
            <person name="Parts L."/>
            <person name="Pedersen J.S."/>
            <person name="Pesole G."/>
            <person name="Phillippy A.M."/>
            <person name="Ponting C.P."/>
            <person name="Pop M."/>
            <person name="Porcelli D."/>
            <person name="Powell J.R."/>
            <person name="Prohaska S."/>
            <person name="Pruitt K."/>
            <person name="Puig M."/>
            <person name="Quesneville H."/>
            <person name="Ram K.R."/>
            <person name="Rand D."/>
            <person name="Rasmussen M.D."/>
            <person name="Reed L.K."/>
            <person name="Reenan R."/>
            <person name="Reily A."/>
            <person name="Remington K.A."/>
            <person name="Rieger T.T."/>
            <person name="Ritchie M.G."/>
            <person name="Robin C."/>
            <person name="Rogers Y.H."/>
            <person name="Rohde C."/>
            <person name="Rozas J."/>
            <person name="Rubenfield M.J."/>
            <person name="Ruiz A."/>
            <person name="Russo S."/>
            <person name="Salzberg S.L."/>
            <person name="Sanchez-Gracia A."/>
            <person name="Saranga D.J."/>
            <person name="Sato H."/>
            <person name="Schaeffer S.W."/>
            <person name="Schatz M.C."/>
            <person name="Schlenke T."/>
            <person name="Schwartz R."/>
            <person name="Segarra C."/>
            <person name="Singh R.S."/>
            <person name="Sirot L."/>
            <person name="Sirota M."/>
            <person name="Sisneros N.B."/>
            <person name="Smith C.D."/>
            <person name="Smith T.F."/>
            <person name="Spieth J."/>
            <person name="Stage D.E."/>
            <person name="Stark A."/>
            <person name="Stephan W."/>
            <person name="Strausberg R.L."/>
            <person name="Strempel S."/>
            <person name="Sturgill D."/>
            <person name="Sutton G."/>
            <person name="Sutton G.G."/>
            <person name="Tao W."/>
            <person name="Teichmann S."/>
            <person name="Tobari Y.N."/>
            <person name="Tomimura Y."/>
            <person name="Tsolas J.M."/>
            <person name="Valente V.L."/>
            <person name="Venter E."/>
            <person name="Venter J.C."/>
            <person name="Vicario S."/>
            <person name="Vieira F.G."/>
            <person name="Vilella A.J."/>
            <person name="Villasante A."/>
            <person name="Walenz B."/>
            <person name="Wang J."/>
            <person name="Wasserman M."/>
            <person name="Watts T."/>
            <person name="Wilson D."/>
            <person name="Wilson R.K."/>
            <person name="Wing R.A."/>
            <person name="Wolfner M.F."/>
            <person name="Wong A."/>
            <person name="Wong G.K."/>
            <person name="Wu C.I."/>
            <person name="Wu G."/>
            <person name="Yamamoto D."/>
            <person name="Yang H.P."/>
            <person name="Yang S.P."/>
            <person name="Yorke J.A."/>
            <person name="Yoshida K."/>
            <person name="Zdobnov E."/>
            <person name="Zhang P."/>
            <person name="Zhang Y."/>
            <person name="Zimin A.V."/>
            <person name="Baldwin J."/>
            <person name="Abdouelleil A."/>
            <person name="Abdulkadir J."/>
            <person name="Abebe A."/>
            <person name="Abera B."/>
            <person name="Abreu J."/>
            <person name="Acer S.C."/>
            <person name="Aftuck L."/>
            <person name="Alexander A."/>
            <person name="An P."/>
            <person name="Anderson E."/>
            <person name="Anderson S."/>
            <person name="Arachi H."/>
            <person name="Azer M."/>
            <person name="Bachantsang P."/>
            <person name="Barry A."/>
            <person name="Bayul T."/>
            <person name="Berlin A."/>
            <person name="Bessette D."/>
            <person name="Bloom T."/>
            <person name="Blye J."/>
            <person name="Boguslavskiy L."/>
            <person name="Bonnet C."/>
            <person name="Boukhgalter B."/>
            <person name="Bourzgui I."/>
            <person name="Brown A."/>
            <person name="Cahill P."/>
            <person name="Channer S."/>
            <person name="Cheshatsang Y."/>
            <person name="Chuda L."/>
            <person name="Citroen M."/>
            <person name="Collymore A."/>
            <person name="Cooke P."/>
            <person name="Costello M."/>
            <person name="D'Aco K."/>
            <person name="Daza R."/>
            <person name="De Haan G."/>
            <person name="DeGray S."/>
            <person name="DeMaso C."/>
            <person name="Dhargay N."/>
            <person name="Dooley K."/>
            <person name="Dooley E."/>
            <person name="Doricent M."/>
            <person name="Dorje P."/>
            <person name="Dorjee K."/>
            <person name="Dupes A."/>
            <person name="Elong R."/>
            <person name="Falk J."/>
            <person name="Farina A."/>
            <person name="Faro S."/>
            <person name="Ferguson D."/>
            <person name="Fisher S."/>
            <person name="Foley C.D."/>
            <person name="Franke A."/>
            <person name="Friedrich D."/>
            <person name="Gadbois L."/>
            <person name="Gearin G."/>
            <person name="Gearin C.R."/>
            <person name="Giannoukos G."/>
            <person name="Goode T."/>
            <person name="Graham J."/>
            <person name="Grandbois E."/>
            <person name="Grewal S."/>
            <person name="Gyaltsen K."/>
            <person name="Hafez N."/>
            <person name="Hagos B."/>
            <person name="Hall J."/>
            <person name="Henson C."/>
            <person name="Hollinger A."/>
            <person name="Honan T."/>
            <person name="Huard M.D."/>
            <person name="Hughes L."/>
            <person name="Hurhula B."/>
            <person name="Husby M.E."/>
            <person name="Kamat A."/>
            <person name="Kanga B."/>
            <person name="Kashin S."/>
            <person name="Khazanovich D."/>
            <person name="Kisner P."/>
            <person name="Lance K."/>
            <person name="Lara M."/>
            <person name="Lee W."/>
            <person name="Lennon N."/>
            <person name="Letendre F."/>
            <person name="LeVine R."/>
            <person name="Lipovsky A."/>
            <person name="Liu X."/>
            <person name="Liu J."/>
            <person name="Liu S."/>
            <person name="Lokyitsang T."/>
            <person name="Lokyitsang Y."/>
            <person name="Lubonja R."/>
            <person name="Lui A."/>
            <person name="MacDonald P."/>
            <person name="Magnisalis V."/>
            <person name="Maru K."/>
            <person name="Matthews C."/>
            <person name="McCusker W."/>
            <person name="McDonough S."/>
            <person name="Mehta T."/>
            <person name="Meldrim J."/>
            <person name="Meneus L."/>
            <person name="Mihai O."/>
            <person name="Mihalev A."/>
            <person name="Mihova T."/>
            <person name="Mittelman R."/>
            <person name="Mlenga V."/>
            <person name="Montmayeur A."/>
            <person name="Mulrain L."/>
            <person name="Navidi A."/>
            <person name="Naylor J."/>
            <person name="Negash T."/>
            <person name="Nguyen T."/>
            <person name="Nguyen N."/>
            <person name="Nicol R."/>
            <person name="Norbu C."/>
            <person name="Norbu N."/>
            <person name="Novod N."/>
            <person name="O'Neill B."/>
            <person name="Osman S."/>
            <person name="Markiewicz E."/>
            <person name="Oyono O.L."/>
            <person name="Patti C."/>
            <person name="Phunkhang P."/>
            <person name="Pierre F."/>
            <person name="Priest M."/>
            <person name="Raghuraman S."/>
            <person name="Rege F."/>
            <person name="Reyes R."/>
            <person name="Rise C."/>
            <person name="Rogov P."/>
            <person name="Ross K."/>
            <person name="Ryan E."/>
            <person name="Settipalli S."/>
            <person name="Shea T."/>
            <person name="Sherpa N."/>
            <person name="Shi L."/>
            <person name="Shih D."/>
            <person name="Sparrow T."/>
            <person name="Spaulding J."/>
            <person name="Stalker J."/>
            <person name="Stange-Thomann N."/>
            <person name="Stavropoulos S."/>
            <person name="Stone C."/>
            <person name="Strader C."/>
            <person name="Tesfaye S."/>
            <person name="Thomson T."/>
            <person name="Thoulutsang Y."/>
            <person name="Thoulutsang D."/>
            <person name="Topham K."/>
            <person name="Topping I."/>
            <person name="Tsamla T."/>
            <person name="Vassiliev H."/>
            <person name="Vo A."/>
            <person name="Wangchuk T."/>
            <person name="Wangdi T."/>
            <person name="Weiand M."/>
            <person name="Wilkinson J."/>
            <person name="Wilson A."/>
            <person name="Yadav S."/>
            <person name="Young G."/>
            <person name="Yu Q."/>
            <person name="Zembek L."/>
            <person name="Zhong D."/>
            <person name="Zimmer A."/>
            <person name="Zwirko Z."/>
            <person name="Jaffe D.B."/>
            <person name="Alvarez P."/>
            <person name="Brockman W."/>
            <person name="Butler J."/>
            <person name="Chin C."/>
            <person name="Gnerre S."/>
            <person name="Grabherr M."/>
            <person name="Kleber M."/>
            <person name="Mauceli E."/>
            <person name="MacCallum I."/>
        </authorList>
    </citation>
    <scope>NUCLEOTIDE SEQUENCE [LARGE SCALE GENOMIC DNA]</scope>
    <source>
        <strain evidence="6">white501</strain>
    </source>
</reference>
<evidence type="ECO:0000256" key="1">
    <source>
        <dbReference type="ARBA" id="ARBA00004604"/>
    </source>
</evidence>
<evidence type="ECO:0000313" key="6">
    <source>
        <dbReference type="Proteomes" id="UP000000304"/>
    </source>
</evidence>
<dbReference type="STRING" id="7240.B4R2N6"/>
<dbReference type="PANTHER" id="PTHR12202">
    <property type="entry name" value="ESF1 HOMOLOG"/>
    <property type="match status" value="1"/>
</dbReference>
<proteinExistence type="predicted"/>